<dbReference type="RefSeq" id="WP_110803999.1">
    <property type="nucleotide sequence ID" value="NZ_QJTK01000001.1"/>
</dbReference>
<dbReference type="PANTHER" id="PTHR43236:SF1">
    <property type="entry name" value="BLL7220 PROTEIN"/>
    <property type="match status" value="1"/>
</dbReference>
<protein>
    <submittedName>
        <fullName evidence="3">Zn-dependent peptidase ImmA (M78 family)</fullName>
    </submittedName>
</protein>
<dbReference type="Pfam" id="PF01381">
    <property type="entry name" value="HTH_3"/>
    <property type="match status" value="1"/>
</dbReference>
<dbReference type="AlphaFoldDB" id="A0A318U3A8"/>
<dbReference type="Gene3D" id="1.10.10.2910">
    <property type="match status" value="1"/>
</dbReference>
<evidence type="ECO:0000256" key="1">
    <source>
        <dbReference type="ARBA" id="ARBA00007227"/>
    </source>
</evidence>
<dbReference type="PROSITE" id="PS50943">
    <property type="entry name" value="HTH_CROC1"/>
    <property type="match status" value="1"/>
</dbReference>
<keyword evidence="4" id="KW-1185">Reference proteome</keyword>
<dbReference type="InterPro" id="IPR052345">
    <property type="entry name" value="Rad_response_metalloprotease"/>
</dbReference>
<dbReference type="GO" id="GO:0003677">
    <property type="term" value="F:DNA binding"/>
    <property type="evidence" value="ECO:0007669"/>
    <property type="project" value="InterPro"/>
</dbReference>
<evidence type="ECO:0000259" key="2">
    <source>
        <dbReference type="PROSITE" id="PS50943"/>
    </source>
</evidence>
<dbReference type="InterPro" id="IPR010359">
    <property type="entry name" value="IrrE_HExxH"/>
</dbReference>
<feature type="domain" description="HTH cro/C1-type" evidence="2">
    <location>
        <begin position="10"/>
        <end position="64"/>
    </location>
</feature>
<dbReference type="SMART" id="SM00530">
    <property type="entry name" value="HTH_XRE"/>
    <property type="match status" value="1"/>
</dbReference>
<accession>A0A318U3A8</accession>
<comment type="similarity">
    <text evidence="1">Belongs to the short-chain fatty acyl-CoA assimilation regulator (ScfR) family.</text>
</comment>
<dbReference type="EMBL" id="QJTK01000001">
    <property type="protein sequence ID" value="PYF12978.1"/>
    <property type="molecule type" value="Genomic_DNA"/>
</dbReference>
<comment type="caution">
    <text evidence="3">The sequence shown here is derived from an EMBL/GenBank/DDBJ whole genome shotgun (WGS) entry which is preliminary data.</text>
</comment>
<reference evidence="3 4" key="1">
    <citation type="submission" date="2018-06" db="EMBL/GenBank/DDBJ databases">
        <title>Genomic Encyclopedia of Type Strains, Phase III (KMG-III): the genomes of soil and plant-associated and newly described type strains.</title>
        <authorList>
            <person name="Whitman W."/>
        </authorList>
    </citation>
    <scope>NUCLEOTIDE SEQUENCE [LARGE SCALE GENOMIC DNA]</scope>
    <source>
        <strain evidence="3 4">JA737</strain>
    </source>
</reference>
<dbReference type="PANTHER" id="PTHR43236">
    <property type="entry name" value="ANTITOXIN HIGA1"/>
    <property type="match status" value="1"/>
</dbReference>
<gene>
    <name evidence="3" type="ORF">C8J30_101363</name>
</gene>
<dbReference type="Proteomes" id="UP000247727">
    <property type="component" value="Unassembled WGS sequence"/>
</dbReference>
<dbReference type="SUPFAM" id="SSF47413">
    <property type="entry name" value="lambda repressor-like DNA-binding domains"/>
    <property type="match status" value="1"/>
</dbReference>
<dbReference type="Pfam" id="PF06114">
    <property type="entry name" value="Peptidase_M78"/>
    <property type="match status" value="1"/>
</dbReference>
<evidence type="ECO:0000313" key="4">
    <source>
        <dbReference type="Proteomes" id="UP000247727"/>
    </source>
</evidence>
<organism evidence="3 4">
    <name type="scientific">Rhodobacter viridis</name>
    <dbReference type="NCBI Taxonomy" id="1054202"/>
    <lineage>
        <taxon>Bacteria</taxon>
        <taxon>Pseudomonadati</taxon>
        <taxon>Pseudomonadota</taxon>
        <taxon>Alphaproteobacteria</taxon>
        <taxon>Rhodobacterales</taxon>
        <taxon>Rhodobacter group</taxon>
        <taxon>Rhodobacter</taxon>
    </lineage>
</organism>
<name>A0A318U3A8_9RHOB</name>
<dbReference type="InterPro" id="IPR010982">
    <property type="entry name" value="Lambda_DNA-bd_dom_sf"/>
</dbReference>
<proteinExistence type="inferred from homology"/>
<evidence type="ECO:0000313" key="3">
    <source>
        <dbReference type="EMBL" id="PYF12978.1"/>
    </source>
</evidence>
<dbReference type="OrthoDB" id="9794834at2"/>
<sequence length="359" mass="40002">MTRAFFPSSLEIARLRRKLTSAELSKRSGVSTRELRRIFAGEVEPSPESVEAIARALDYPVGFFYSGDLAMPAAATFRALGSMTKMEAGAGKASAALGARLSDWLEREFDVPEPSVPDLTGTEPEQAAQMLREMWGLGERPIGNLVRLLEAKGVRVFSLSEETLRLDAFATWLGARPFVFLNGVKSAERSRFDAAHELGHLCLHRDDQQGKQVEDEANRFAAAFLLPQGDVIARRVFPTLPNLIASKSRWGVALSALVHRYQDLGLLNADRAKWLYIEMSRKGYLKNEPRPMARETSAIWTQVLQSLWTERRNVRALSDSLALPADEVESLIFVSWDARQSETSIQRISGRANLKVIGE</sequence>
<dbReference type="InterPro" id="IPR001387">
    <property type="entry name" value="Cro/C1-type_HTH"/>
</dbReference>
<dbReference type="Gene3D" id="1.10.260.40">
    <property type="entry name" value="lambda repressor-like DNA-binding domains"/>
    <property type="match status" value="1"/>
</dbReference>
<dbReference type="CDD" id="cd00093">
    <property type="entry name" value="HTH_XRE"/>
    <property type="match status" value="1"/>
</dbReference>